<keyword evidence="3" id="KW-1185">Reference proteome</keyword>
<dbReference type="Proteomes" id="UP000092993">
    <property type="component" value="Unassembled WGS sequence"/>
</dbReference>
<protein>
    <submittedName>
        <fullName evidence="2">Uncharacterized protein</fullName>
    </submittedName>
</protein>
<dbReference type="OrthoDB" id="2972750at2759"/>
<evidence type="ECO:0000313" key="2">
    <source>
        <dbReference type="EMBL" id="OBZ67733.1"/>
    </source>
</evidence>
<keyword evidence="1" id="KW-0472">Membrane</keyword>
<dbReference type="EMBL" id="LUGG01000023">
    <property type="protein sequence ID" value="OBZ67733.1"/>
    <property type="molecule type" value="Genomic_DNA"/>
</dbReference>
<organism evidence="2 3">
    <name type="scientific">Grifola frondosa</name>
    <name type="common">Maitake</name>
    <name type="synonym">Polyporus frondosus</name>
    <dbReference type="NCBI Taxonomy" id="5627"/>
    <lineage>
        <taxon>Eukaryota</taxon>
        <taxon>Fungi</taxon>
        <taxon>Dikarya</taxon>
        <taxon>Basidiomycota</taxon>
        <taxon>Agaricomycotina</taxon>
        <taxon>Agaricomycetes</taxon>
        <taxon>Polyporales</taxon>
        <taxon>Grifolaceae</taxon>
        <taxon>Grifola</taxon>
    </lineage>
</organism>
<comment type="caution">
    <text evidence="2">The sequence shown here is derived from an EMBL/GenBank/DDBJ whole genome shotgun (WGS) entry which is preliminary data.</text>
</comment>
<name>A0A1C7LSL3_GRIFR</name>
<proteinExistence type="predicted"/>
<evidence type="ECO:0000313" key="3">
    <source>
        <dbReference type="Proteomes" id="UP000092993"/>
    </source>
</evidence>
<dbReference type="AlphaFoldDB" id="A0A1C7LSL3"/>
<reference evidence="2 3" key="1">
    <citation type="submission" date="2016-03" db="EMBL/GenBank/DDBJ databases">
        <title>Whole genome sequencing of Grifola frondosa 9006-11.</title>
        <authorList>
            <person name="Min B."/>
            <person name="Park H."/>
            <person name="Kim J.-G."/>
            <person name="Cho H."/>
            <person name="Oh Y.-L."/>
            <person name="Kong W.-S."/>
            <person name="Choi I.-G."/>
        </authorList>
    </citation>
    <scope>NUCLEOTIDE SEQUENCE [LARGE SCALE GENOMIC DNA]</scope>
    <source>
        <strain evidence="2 3">9006-11</strain>
    </source>
</reference>
<keyword evidence="1" id="KW-0812">Transmembrane</keyword>
<sequence>MSSTSSSIATSTQSSLGVFESAGGPPLILVCIAVGLLVGVFAGVIIMRRIRPHPVVARRTPDGFFRASEQRFGEKPLLCDLHPNPVAWPEYDGKENRWEKVVVRL</sequence>
<accession>A0A1C7LSL3</accession>
<evidence type="ECO:0000256" key="1">
    <source>
        <dbReference type="SAM" id="Phobius"/>
    </source>
</evidence>
<feature type="transmembrane region" description="Helical" evidence="1">
    <location>
        <begin position="27"/>
        <end position="47"/>
    </location>
</feature>
<keyword evidence="1" id="KW-1133">Transmembrane helix</keyword>
<gene>
    <name evidence="2" type="ORF">A0H81_12201</name>
</gene>